<gene>
    <name evidence="5 7" type="primary">tgt</name>
    <name evidence="7" type="ORF">GCM10009105_31100</name>
</gene>
<sequence length="370" mass="41206">MHFNLLSSDGTARRGRLTFARGTIETPAFMPVGTYGSVKAMTPQNLVDIGAEIILGNTFHLFLRPGLDVIGEFGGLHRFIGWNRPILTDSGGFQVFSLAHKRKITEEGVTFASPVDGSRVFLSPEESMRIQHGLDSDIAMIFDECTPYPASEKVARESMELSLRWAERSRRGFDDLKNPNSLFGIVQGGVYPGLRRRSAEALVGIGFDGYAIGGLAVGEPEHERNVTLEGVEPLLPRDKPRYLMGVGRPEDIVEAVRRGVDMFDCVMPTRNARNAHLFTRHGTLRIRNAKYERDSRPLDESCTCYTCRSGFSRAYLRHLDRCGEMLGPQLATIHNLHYYQELMAGLRAAIASGTLDEFVAEFHAQRRDAG</sequence>
<comment type="caution">
    <text evidence="7">The sequence shown here is derived from an EMBL/GenBank/DDBJ whole genome shotgun (WGS) entry which is preliminary data.</text>
</comment>
<evidence type="ECO:0000259" key="6">
    <source>
        <dbReference type="Pfam" id="PF01702"/>
    </source>
</evidence>
<dbReference type="PANTHER" id="PTHR46499">
    <property type="entry name" value="QUEUINE TRNA-RIBOSYLTRANSFERASE"/>
    <property type="match status" value="1"/>
</dbReference>
<dbReference type="Gene3D" id="3.20.20.105">
    <property type="entry name" value="Queuine tRNA-ribosyltransferase-like"/>
    <property type="match status" value="1"/>
</dbReference>
<keyword evidence="1 5" id="KW-0328">Glycosyltransferase</keyword>
<feature type="binding site" evidence="5">
    <location>
        <position position="187"/>
    </location>
    <ligand>
        <name>substrate</name>
    </ligand>
</feature>
<organism evidence="7 8">
    <name type="scientific">Dokdonella soli</name>
    <dbReference type="NCBI Taxonomy" id="529810"/>
    <lineage>
        <taxon>Bacteria</taxon>
        <taxon>Pseudomonadati</taxon>
        <taxon>Pseudomonadota</taxon>
        <taxon>Gammaproteobacteria</taxon>
        <taxon>Lysobacterales</taxon>
        <taxon>Rhodanobacteraceae</taxon>
        <taxon>Dokdonella</taxon>
    </lineage>
</organism>
<dbReference type="EC" id="2.4.2.29" evidence="5"/>
<comment type="similarity">
    <text evidence="5">Belongs to the queuine tRNA-ribosyltransferase family.</text>
</comment>
<evidence type="ECO:0000256" key="1">
    <source>
        <dbReference type="ARBA" id="ARBA00022676"/>
    </source>
</evidence>
<keyword evidence="8" id="KW-1185">Reference proteome</keyword>
<feature type="binding site" evidence="5">
    <location>
        <position position="304"/>
    </location>
    <ligand>
        <name>Zn(2+)</name>
        <dbReference type="ChEBI" id="CHEBI:29105"/>
    </ligand>
</feature>
<proteinExistence type="inferred from homology"/>
<accession>A0ABN1IU96</accession>
<comment type="pathway">
    <text evidence="5">tRNA modification; tRNA-queuosine biosynthesis.</text>
</comment>
<feature type="region of interest" description="RNA binding; important for wobble base 34 recognition" evidence="5">
    <location>
        <begin position="269"/>
        <end position="273"/>
    </location>
</feature>
<keyword evidence="5" id="KW-0862">Zinc</keyword>
<dbReference type="InterPro" id="IPR036511">
    <property type="entry name" value="TGT-like_sf"/>
</dbReference>
<reference evidence="7 8" key="1">
    <citation type="journal article" date="2019" name="Int. J. Syst. Evol. Microbiol.">
        <title>The Global Catalogue of Microorganisms (GCM) 10K type strain sequencing project: providing services to taxonomists for standard genome sequencing and annotation.</title>
        <authorList>
            <consortium name="The Broad Institute Genomics Platform"/>
            <consortium name="The Broad Institute Genome Sequencing Center for Infectious Disease"/>
            <person name="Wu L."/>
            <person name="Ma J."/>
        </authorList>
    </citation>
    <scope>NUCLEOTIDE SEQUENCE [LARGE SCALE GENOMIC DNA]</scope>
    <source>
        <strain evidence="7 8">JCM 15421</strain>
    </source>
</reference>
<dbReference type="SUPFAM" id="SSF51713">
    <property type="entry name" value="tRNA-guanine transglycosylase"/>
    <property type="match status" value="1"/>
</dbReference>
<evidence type="ECO:0000256" key="4">
    <source>
        <dbReference type="ARBA" id="ARBA00022785"/>
    </source>
</evidence>
<dbReference type="InterPro" id="IPR004803">
    <property type="entry name" value="TGT"/>
</dbReference>
<comment type="catalytic activity">
    <reaction evidence="5">
        <text>7-aminomethyl-7-carbaguanine + guanosine(34) in tRNA = 7-aminomethyl-7-carbaguanosine(34) in tRNA + guanine</text>
        <dbReference type="Rhea" id="RHEA:24104"/>
        <dbReference type="Rhea" id="RHEA-COMP:10341"/>
        <dbReference type="Rhea" id="RHEA-COMP:10342"/>
        <dbReference type="ChEBI" id="CHEBI:16235"/>
        <dbReference type="ChEBI" id="CHEBI:58703"/>
        <dbReference type="ChEBI" id="CHEBI:74269"/>
        <dbReference type="ChEBI" id="CHEBI:82833"/>
        <dbReference type="EC" id="2.4.2.29"/>
    </reaction>
</comment>
<feature type="binding site" evidence="5">
    <location>
        <position position="302"/>
    </location>
    <ligand>
        <name>Zn(2+)</name>
        <dbReference type="ChEBI" id="CHEBI:29105"/>
    </ligand>
</feature>
<comment type="function">
    <text evidence="5">Catalyzes the base-exchange of a guanine (G) residue with the queuine precursor 7-aminomethyl-7-deazaguanine (PreQ1) at position 34 (anticodon wobble position) in tRNAs with GU(N) anticodons (tRNA-Asp, -Asn, -His and -Tyr). Catalysis occurs through a double-displacement mechanism. The nucleophile active site attacks the C1' of nucleotide 34 to detach the guanine base from the RNA, forming a covalent enzyme-RNA intermediate. The proton acceptor active site deprotonates the incoming PreQ1, allowing a nucleophilic attack on the C1' of the ribose to form the product. After dissociation, two additional enzymatic reactions on the tRNA convert PreQ1 to queuine (Q), resulting in the hypermodified nucleoside queuosine (7-(((4,5-cis-dihydroxy-2-cyclopenten-1-yl)amino)methyl)-7-deazaguanosine).</text>
</comment>
<feature type="binding site" evidence="5">
    <location>
        <position position="307"/>
    </location>
    <ligand>
        <name>Zn(2+)</name>
        <dbReference type="ChEBI" id="CHEBI:29105"/>
    </ligand>
</feature>
<dbReference type="NCBIfam" id="TIGR00449">
    <property type="entry name" value="tgt_general"/>
    <property type="match status" value="1"/>
</dbReference>
<dbReference type="PANTHER" id="PTHR46499:SF1">
    <property type="entry name" value="QUEUINE TRNA-RIBOSYLTRANSFERASE"/>
    <property type="match status" value="1"/>
</dbReference>
<evidence type="ECO:0000256" key="5">
    <source>
        <dbReference type="HAMAP-Rule" id="MF_00168"/>
    </source>
</evidence>
<keyword evidence="2 5" id="KW-0808">Transferase</keyword>
<dbReference type="Proteomes" id="UP001501523">
    <property type="component" value="Unassembled WGS sequence"/>
</dbReference>
<feature type="active site" description="Nucleophile" evidence="5">
    <location>
        <position position="264"/>
    </location>
</feature>
<dbReference type="InterPro" id="IPR050076">
    <property type="entry name" value="ArchSynthase1/Queuine_TRR"/>
</dbReference>
<comment type="subunit">
    <text evidence="5">Homodimer. Within each dimer, one monomer is responsible for RNA recognition and catalysis, while the other monomer binds to the replacement base PreQ1.</text>
</comment>
<evidence type="ECO:0000313" key="7">
    <source>
        <dbReference type="EMBL" id="GAA0721086.1"/>
    </source>
</evidence>
<feature type="domain" description="tRNA-guanine(15) transglycosylase-like" evidence="6">
    <location>
        <begin position="11"/>
        <end position="366"/>
    </location>
</feature>
<protein>
    <recommendedName>
        <fullName evidence="5">Queuine tRNA-ribosyltransferase</fullName>
        <ecNumber evidence="5">2.4.2.29</ecNumber>
    </recommendedName>
    <alternativeName>
        <fullName evidence="5">Guanine insertion enzyme</fullName>
    </alternativeName>
    <alternativeName>
        <fullName evidence="5">tRNA-guanine transglycosylase</fullName>
    </alternativeName>
</protein>
<evidence type="ECO:0000256" key="2">
    <source>
        <dbReference type="ARBA" id="ARBA00022679"/>
    </source>
</evidence>
<name>A0ABN1IU96_9GAMM</name>
<evidence type="ECO:0000256" key="3">
    <source>
        <dbReference type="ARBA" id="ARBA00022694"/>
    </source>
</evidence>
<dbReference type="RefSeq" id="WP_343792775.1">
    <property type="nucleotide sequence ID" value="NZ_BAAAEU010000024.1"/>
</dbReference>
<keyword evidence="5" id="KW-0479">Metal-binding</keyword>
<keyword evidence="3 5" id="KW-0819">tRNA processing</keyword>
<dbReference type="EMBL" id="BAAAEU010000024">
    <property type="protein sequence ID" value="GAA0721086.1"/>
    <property type="molecule type" value="Genomic_DNA"/>
</dbReference>
<dbReference type="InterPro" id="IPR002616">
    <property type="entry name" value="tRNA_ribo_trans-like"/>
</dbReference>
<feature type="active site" description="Proton acceptor" evidence="5">
    <location>
        <position position="89"/>
    </location>
</feature>
<feature type="binding site" evidence="5">
    <location>
        <position position="214"/>
    </location>
    <ligand>
        <name>substrate</name>
    </ligand>
</feature>
<dbReference type="Pfam" id="PF01702">
    <property type="entry name" value="TGT"/>
    <property type="match status" value="1"/>
</dbReference>
<dbReference type="HAMAP" id="MF_00168">
    <property type="entry name" value="Q_tRNA_Tgt"/>
    <property type="match status" value="1"/>
</dbReference>
<evidence type="ECO:0000313" key="8">
    <source>
        <dbReference type="Proteomes" id="UP001501523"/>
    </source>
</evidence>
<feature type="binding site" evidence="5">
    <location>
        <position position="334"/>
    </location>
    <ligand>
        <name>Zn(2+)</name>
        <dbReference type="ChEBI" id="CHEBI:29105"/>
    </ligand>
</feature>
<keyword evidence="4 5" id="KW-0671">Queuosine biosynthesis</keyword>
<dbReference type="NCBIfam" id="TIGR00430">
    <property type="entry name" value="Q_tRNA_tgt"/>
    <property type="match status" value="1"/>
</dbReference>
<feature type="binding site" evidence="5">
    <location>
        <begin position="89"/>
        <end position="93"/>
    </location>
    <ligand>
        <name>substrate</name>
    </ligand>
</feature>
<feature type="region of interest" description="RNA binding" evidence="5">
    <location>
        <begin position="245"/>
        <end position="251"/>
    </location>
</feature>
<comment type="cofactor">
    <cofactor evidence="5">
        <name>Zn(2+)</name>
        <dbReference type="ChEBI" id="CHEBI:29105"/>
    </cofactor>
    <text evidence="5">Binds 1 zinc ion per subunit.</text>
</comment>
<feature type="binding site" evidence="5">
    <location>
        <position position="143"/>
    </location>
    <ligand>
        <name>substrate</name>
    </ligand>
</feature>